<accession>A0A4Q4ZL43</accession>
<dbReference type="PANTHER" id="PTHR11102">
    <property type="entry name" value="SEL-1-LIKE PROTEIN"/>
    <property type="match status" value="1"/>
</dbReference>
<organism evidence="2 3">
    <name type="scientific">Nocardioides guangzhouensis</name>
    <dbReference type="NCBI Taxonomy" id="2497878"/>
    <lineage>
        <taxon>Bacteria</taxon>
        <taxon>Bacillati</taxon>
        <taxon>Actinomycetota</taxon>
        <taxon>Actinomycetes</taxon>
        <taxon>Propionibacteriales</taxon>
        <taxon>Nocardioidaceae</taxon>
        <taxon>Nocardioides</taxon>
    </lineage>
</organism>
<dbReference type="InterPro" id="IPR050767">
    <property type="entry name" value="Sel1_AlgK"/>
</dbReference>
<dbReference type="Proteomes" id="UP000295198">
    <property type="component" value="Unassembled WGS sequence"/>
</dbReference>
<comment type="caution">
    <text evidence="2">The sequence shown here is derived from an EMBL/GenBank/DDBJ whole genome shotgun (WGS) entry which is preliminary data.</text>
</comment>
<dbReference type="InterPro" id="IPR011990">
    <property type="entry name" value="TPR-like_helical_dom_sf"/>
</dbReference>
<evidence type="ECO:0008006" key="4">
    <source>
        <dbReference type="Google" id="ProtNLM"/>
    </source>
</evidence>
<dbReference type="RefSeq" id="WP_134713490.1">
    <property type="nucleotide sequence ID" value="NZ_SDKM01000002.1"/>
</dbReference>
<dbReference type="SUPFAM" id="SSF81901">
    <property type="entry name" value="HCP-like"/>
    <property type="match status" value="2"/>
</dbReference>
<feature type="compositionally biased region" description="Basic and acidic residues" evidence="1">
    <location>
        <begin position="9"/>
        <end position="25"/>
    </location>
</feature>
<dbReference type="Pfam" id="PF13365">
    <property type="entry name" value="Trypsin_2"/>
    <property type="match status" value="1"/>
</dbReference>
<evidence type="ECO:0000256" key="1">
    <source>
        <dbReference type="SAM" id="MobiDB-lite"/>
    </source>
</evidence>
<keyword evidence="3" id="KW-1185">Reference proteome</keyword>
<evidence type="ECO:0000313" key="2">
    <source>
        <dbReference type="EMBL" id="RYP88655.1"/>
    </source>
</evidence>
<reference evidence="2 3" key="1">
    <citation type="submission" date="2019-01" db="EMBL/GenBank/DDBJ databases">
        <title>Nocardioides guangzhouensis sp. nov., an actinobacterium isolated from soil.</title>
        <authorList>
            <person name="Fu Y."/>
            <person name="Cai Y."/>
            <person name="Lin Z."/>
            <person name="Chen P."/>
        </authorList>
    </citation>
    <scope>NUCLEOTIDE SEQUENCE [LARGE SCALE GENOMIC DNA]</scope>
    <source>
        <strain evidence="2 3">130</strain>
    </source>
</reference>
<dbReference type="EMBL" id="SDKM01000002">
    <property type="protein sequence ID" value="RYP88655.1"/>
    <property type="molecule type" value="Genomic_DNA"/>
</dbReference>
<dbReference type="InterPro" id="IPR009003">
    <property type="entry name" value="Peptidase_S1_PA"/>
</dbReference>
<proteinExistence type="predicted"/>
<gene>
    <name evidence="2" type="ORF">EKO23_01835</name>
</gene>
<evidence type="ECO:0000313" key="3">
    <source>
        <dbReference type="Proteomes" id="UP000295198"/>
    </source>
</evidence>
<name>A0A4Q4ZL43_9ACTN</name>
<dbReference type="PANTHER" id="PTHR11102:SF160">
    <property type="entry name" value="ERAD-ASSOCIATED E3 UBIQUITIN-PROTEIN LIGASE COMPONENT HRD3"/>
    <property type="match status" value="1"/>
</dbReference>
<protein>
    <recommendedName>
        <fullName evidence="4">Sel1 repeat family protein</fullName>
    </recommendedName>
</protein>
<dbReference type="AlphaFoldDB" id="A0A4Q4ZL43"/>
<dbReference type="SMART" id="SM00671">
    <property type="entry name" value="SEL1"/>
    <property type="match status" value="7"/>
</dbReference>
<dbReference type="OrthoDB" id="3799350at2"/>
<feature type="region of interest" description="Disordered" evidence="1">
    <location>
        <begin position="1"/>
        <end position="25"/>
    </location>
</feature>
<dbReference type="InterPro" id="IPR006597">
    <property type="entry name" value="Sel1-like"/>
</dbReference>
<sequence length="958" mass="103310">MNLAIGRLTESRLPETGPRHEQHDEGATAFAVAPTAGLTAFHCVGDRHSNRLLRPEVDITFRSGVVKARVEDWNADLDIALLTFVGALPAGEEPVPLSDEFARSAYYVRGYPYEAGGVEAAFGGTIVDVDARPFPGPQPAIQLHSDQAGASHPLALGGFSGAPVLVDDPPRAVGLIRWNPPAEVDERFAKGAIVYATPMTAILRTWSATQLGVTVLRPSLLGHKANADSLLRLRTDPAAHLPSAGELNPADLGALPTRYTKAATDPYVPREADELIAGALQRDRFVLLLGPATSGKSRTAAQVLVETLPQAGVLWPKARPQGLRRLLELDLAQPLYPGPIVVWLDALEQYLSEDGGLDAESFGLLSNRVGGAFLVATMTLRSFEECLHAQDDRGRIARALLDEGPLVEIELPREITPKERAAAMAAYPAEDWTDSATGIAERLIAARELLNRLRTGRETEPTGWLAVRALIDWARATGDWITEPIWRLLLEEWRRESRGAAAGAADFDAALAWAQTPVASSVSLLVTSDEDVIRGRRFGVLDYVGENYEAQTPVADATYRVAISELSRLDDLSNLLLTSVVRDGRDDIGSLIVPKIKEAGDHLLTVLRPGSPLPDLPGALFWAEWLTRETGAEALRKMGRTAASMEQPEDAVKWLRPAAEAGDIAAMTDLGVALEQAGETAAAQSWTLRAAEAGDTHAMLNMGARLFADGRQDEARRWAERAARAGNTSAMLRASWLAVQDRRTADAVKWARQAAEGGHADGMFTLASLLAEGNASEEAVQWWRRAGAEHGHIPSIRALLAATRDPAGNPAADAEVGEFLWETGHRDQAEEVWQAAAEAGDSTSAYRLGVKRLEGGDTEEALPLLARASEEGHPGAFDLYGYLLLRRGDTDGAIEHWTKAAATGDGQAAFRLYEAYASGGHYERARASLERAAELGFLPAVTLLDHVDANEDPDRDPR</sequence>
<dbReference type="SUPFAM" id="SSF50494">
    <property type="entry name" value="Trypsin-like serine proteases"/>
    <property type="match status" value="1"/>
</dbReference>
<dbReference type="Gene3D" id="1.25.40.10">
    <property type="entry name" value="Tetratricopeptide repeat domain"/>
    <property type="match status" value="2"/>
</dbReference>